<dbReference type="InterPro" id="IPR008767">
    <property type="entry name" value="Phage_SPP1_head-tail_adaptor"/>
</dbReference>
<evidence type="ECO:0000313" key="1">
    <source>
        <dbReference type="EMBL" id="MBE3637468.1"/>
    </source>
</evidence>
<dbReference type="RefSeq" id="WP_193180109.1">
    <property type="nucleotide sequence ID" value="NZ_JACVXA010000009.1"/>
</dbReference>
<comment type="caution">
    <text evidence="1">The sequence shown here is derived from an EMBL/GenBank/DDBJ whole genome shotgun (WGS) entry which is preliminary data.</text>
</comment>
<name>A0A8J7CZ75_9RHOB</name>
<proteinExistence type="predicted"/>
<gene>
    <name evidence="1" type="ORF">ICN82_04530</name>
</gene>
<evidence type="ECO:0000313" key="2">
    <source>
        <dbReference type="Proteomes" id="UP000609121"/>
    </source>
</evidence>
<protein>
    <submittedName>
        <fullName evidence="1">Head-tail adaptor protein</fullName>
    </submittedName>
</protein>
<keyword evidence="2" id="KW-1185">Reference proteome</keyword>
<dbReference type="InterPro" id="IPR038666">
    <property type="entry name" value="SSP1_head-tail_sf"/>
</dbReference>
<dbReference type="Pfam" id="PF05521">
    <property type="entry name" value="Phage_HCP"/>
    <property type="match status" value="1"/>
</dbReference>
<reference evidence="1" key="1">
    <citation type="submission" date="2020-09" db="EMBL/GenBank/DDBJ databases">
        <title>A novel bacterium of genus Mangrovicoccus, isolated from South China Sea.</title>
        <authorList>
            <person name="Huang H."/>
            <person name="Mo K."/>
            <person name="Hu Y."/>
        </authorList>
    </citation>
    <scope>NUCLEOTIDE SEQUENCE</scope>
    <source>
        <strain evidence="1">HB182678</strain>
    </source>
</reference>
<organism evidence="1 2">
    <name type="scientific">Mangrovicoccus algicola</name>
    <dbReference type="NCBI Taxonomy" id="2771008"/>
    <lineage>
        <taxon>Bacteria</taxon>
        <taxon>Pseudomonadati</taxon>
        <taxon>Pseudomonadota</taxon>
        <taxon>Alphaproteobacteria</taxon>
        <taxon>Rhodobacterales</taxon>
        <taxon>Paracoccaceae</taxon>
        <taxon>Mangrovicoccus</taxon>
    </lineage>
</organism>
<dbReference type="EMBL" id="JACVXA010000009">
    <property type="protein sequence ID" value="MBE3637468.1"/>
    <property type="molecule type" value="Genomic_DNA"/>
</dbReference>
<dbReference type="Gene3D" id="2.40.10.270">
    <property type="entry name" value="Bacteriophage SPP1 head-tail adaptor protein"/>
    <property type="match status" value="1"/>
</dbReference>
<accession>A0A8J7CZ75</accession>
<dbReference type="Proteomes" id="UP000609121">
    <property type="component" value="Unassembled WGS sequence"/>
</dbReference>
<dbReference type="AlphaFoldDB" id="A0A8J7CZ75"/>
<sequence>MAGDLRERIQLREFVATGTDALLAPTGIWRDKGAPVRAAKRDLSDRERAAVDAWRQTTLARFTLRASAFSRTISREDRILHRGVEWAIVGITAIGDGTAWLQLTCETGDLP</sequence>